<evidence type="ECO:0000313" key="3">
    <source>
        <dbReference type="Proteomes" id="UP000775872"/>
    </source>
</evidence>
<dbReference type="EMBL" id="CABFOC020000046">
    <property type="protein sequence ID" value="CAH0054101.1"/>
    <property type="molecule type" value="Genomic_DNA"/>
</dbReference>
<accession>A0A9N9ZEK0</accession>
<name>A0A9N9ZEK0_9HYPO</name>
<gene>
    <name evidence="2" type="ORF">CSOL1703_00015294</name>
</gene>
<comment type="caution">
    <text evidence="2">The sequence shown here is derived from an EMBL/GenBank/DDBJ whole genome shotgun (WGS) entry which is preliminary data.</text>
</comment>
<dbReference type="Proteomes" id="UP000775872">
    <property type="component" value="Unassembled WGS sequence"/>
</dbReference>
<comment type="subunit">
    <text evidence="1">Component of the NuA4 histone acetyltransferase complex.</text>
</comment>
<reference evidence="2" key="1">
    <citation type="submission" date="2021-10" db="EMBL/GenBank/DDBJ databases">
        <authorList>
            <person name="Piombo E."/>
        </authorList>
    </citation>
    <scope>NUCLEOTIDE SEQUENCE</scope>
</reference>
<evidence type="ECO:0008006" key="4">
    <source>
        <dbReference type="Google" id="ProtNLM"/>
    </source>
</evidence>
<dbReference type="InterPro" id="IPR016197">
    <property type="entry name" value="Chromo-like_dom_sf"/>
</dbReference>
<dbReference type="OrthoDB" id="5151532at2759"/>
<dbReference type="AlphaFoldDB" id="A0A9N9ZEK0"/>
<evidence type="ECO:0000256" key="1">
    <source>
        <dbReference type="ARBA" id="ARBA00011353"/>
    </source>
</evidence>
<protein>
    <recommendedName>
        <fullName evidence="4">Chromo domain-containing protein</fullName>
    </recommendedName>
</protein>
<proteinExistence type="predicted"/>
<evidence type="ECO:0000313" key="2">
    <source>
        <dbReference type="EMBL" id="CAH0054101.1"/>
    </source>
</evidence>
<dbReference type="SUPFAM" id="SSF54160">
    <property type="entry name" value="Chromo domain-like"/>
    <property type="match status" value="1"/>
</dbReference>
<sequence length="60" mass="7330">MIDLEALNNEEKNSYFELVKIYKDRNCTLFLVRWVNRGITWELEENINDTQLIDDIMEDY</sequence>
<organism evidence="2 3">
    <name type="scientific">Clonostachys solani</name>
    <dbReference type="NCBI Taxonomy" id="160281"/>
    <lineage>
        <taxon>Eukaryota</taxon>
        <taxon>Fungi</taxon>
        <taxon>Dikarya</taxon>
        <taxon>Ascomycota</taxon>
        <taxon>Pezizomycotina</taxon>
        <taxon>Sordariomycetes</taxon>
        <taxon>Hypocreomycetidae</taxon>
        <taxon>Hypocreales</taxon>
        <taxon>Bionectriaceae</taxon>
        <taxon>Clonostachys</taxon>
    </lineage>
</organism>
<keyword evidence="3" id="KW-1185">Reference proteome</keyword>